<dbReference type="EMBL" id="SNZB01000001">
    <property type="protein sequence ID" value="TDR23781.1"/>
    <property type="molecule type" value="Genomic_DNA"/>
</dbReference>
<accession>A0A4V3DIW5</accession>
<comment type="caution">
    <text evidence="1">The sequence shown here is derived from an EMBL/GenBank/DDBJ whole genome shotgun (WGS) entry which is preliminary data.</text>
</comment>
<protein>
    <submittedName>
        <fullName evidence="1">Uncharacterized protein</fullName>
    </submittedName>
</protein>
<reference evidence="1 2" key="1">
    <citation type="submission" date="2019-03" db="EMBL/GenBank/DDBJ databases">
        <title>Genomic Encyclopedia of Type Strains, Phase IV (KMG-IV): sequencing the most valuable type-strain genomes for metagenomic binning, comparative biology and taxonomic classification.</title>
        <authorList>
            <person name="Goeker M."/>
        </authorList>
    </citation>
    <scope>NUCLEOTIDE SEQUENCE [LARGE SCALE GENOMIC DNA]</scope>
    <source>
        <strain evidence="1 2">DSM 25488</strain>
    </source>
</reference>
<evidence type="ECO:0000313" key="1">
    <source>
        <dbReference type="EMBL" id="TDR23781.1"/>
    </source>
</evidence>
<organism evidence="1 2">
    <name type="scientific">Marinicella litoralis</name>
    <dbReference type="NCBI Taxonomy" id="644220"/>
    <lineage>
        <taxon>Bacteria</taxon>
        <taxon>Pseudomonadati</taxon>
        <taxon>Pseudomonadota</taxon>
        <taxon>Gammaproteobacteria</taxon>
        <taxon>Lysobacterales</taxon>
        <taxon>Marinicellaceae</taxon>
        <taxon>Marinicella</taxon>
    </lineage>
</organism>
<proteinExistence type="predicted"/>
<keyword evidence="2" id="KW-1185">Reference proteome</keyword>
<sequence>MFLKDQLWFKALFLKGLDLLMSFSLYDLKKDQFLIDNFIFMHSLSFQCHKTRI</sequence>
<dbReference type="AlphaFoldDB" id="A0A4V3DIW5"/>
<name>A0A4V3DIW5_9GAMM</name>
<gene>
    <name evidence="1" type="ORF">C8D91_0647</name>
</gene>
<evidence type="ECO:0000313" key="2">
    <source>
        <dbReference type="Proteomes" id="UP000295724"/>
    </source>
</evidence>
<dbReference type="Proteomes" id="UP000295724">
    <property type="component" value="Unassembled WGS sequence"/>
</dbReference>